<dbReference type="InterPro" id="IPR012676">
    <property type="entry name" value="TGS-like"/>
</dbReference>
<dbReference type="InterPro" id="IPR004095">
    <property type="entry name" value="TGS"/>
</dbReference>
<dbReference type="PROSITE" id="PS51880">
    <property type="entry name" value="TGS"/>
    <property type="match status" value="1"/>
</dbReference>
<dbReference type="SUPFAM" id="SSF81271">
    <property type="entry name" value="TGS-like"/>
    <property type="match status" value="1"/>
</dbReference>
<dbReference type="Pfam" id="PF04607">
    <property type="entry name" value="RelA_SpoT"/>
    <property type="match status" value="1"/>
</dbReference>
<comment type="caution">
    <text evidence="3">The sequence shown here is derived from an EMBL/GenBank/DDBJ whole genome shotgun (WGS) entry which is preliminary data.</text>
</comment>
<dbReference type="GO" id="GO:0016787">
    <property type="term" value="F:hydrolase activity"/>
    <property type="evidence" value="ECO:0007669"/>
    <property type="project" value="UniProtKB-KW"/>
</dbReference>
<dbReference type="Pfam" id="PF13328">
    <property type="entry name" value="HD_4"/>
    <property type="match status" value="1"/>
</dbReference>
<dbReference type="InterPro" id="IPR033655">
    <property type="entry name" value="TGS_RelA/SpoT"/>
</dbReference>
<protein>
    <submittedName>
        <fullName evidence="3">Bifunctional (P)ppGpp synthetase/guanosine-3',5'-bis(Diphosphate) 3'-pyrophosphohydrolase</fullName>
    </submittedName>
</protein>
<dbReference type="InterPro" id="IPR045600">
    <property type="entry name" value="RelA/SpoT_AH_RIS"/>
</dbReference>
<organism evidence="3 4">
    <name type="scientific">Flammeovirga aprica JL-4</name>
    <dbReference type="NCBI Taxonomy" id="694437"/>
    <lineage>
        <taxon>Bacteria</taxon>
        <taxon>Pseudomonadati</taxon>
        <taxon>Bacteroidota</taxon>
        <taxon>Cytophagia</taxon>
        <taxon>Cytophagales</taxon>
        <taxon>Flammeovirgaceae</taxon>
        <taxon>Flammeovirga</taxon>
    </lineage>
</organism>
<dbReference type="SMART" id="SM00471">
    <property type="entry name" value="HDc"/>
    <property type="match status" value="1"/>
</dbReference>
<evidence type="ECO:0000256" key="1">
    <source>
        <dbReference type="RuleBase" id="RU003847"/>
    </source>
</evidence>
<comment type="similarity">
    <text evidence="1">Belongs to the relA/spoT family.</text>
</comment>
<dbReference type="PANTHER" id="PTHR21262:SF31">
    <property type="entry name" value="GTP PYROPHOSPHOKINASE"/>
    <property type="match status" value="1"/>
</dbReference>
<evidence type="ECO:0000313" key="4">
    <source>
        <dbReference type="Proteomes" id="UP000576082"/>
    </source>
</evidence>
<gene>
    <name evidence="3" type="ORF">HHU12_16130</name>
</gene>
<dbReference type="InterPro" id="IPR043519">
    <property type="entry name" value="NT_sf"/>
</dbReference>
<dbReference type="InterPro" id="IPR012675">
    <property type="entry name" value="Beta-grasp_dom_sf"/>
</dbReference>
<accession>A0A7X9XAC6</accession>
<dbReference type="SUPFAM" id="SSF81301">
    <property type="entry name" value="Nucleotidyltransferase"/>
    <property type="match status" value="1"/>
</dbReference>
<name>A0A7X9XAC6_9BACT</name>
<dbReference type="SUPFAM" id="SSF55021">
    <property type="entry name" value="ACT-like"/>
    <property type="match status" value="1"/>
</dbReference>
<dbReference type="Gene3D" id="3.30.70.260">
    <property type="match status" value="1"/>
</dbReference>
<dbReference type="AlphaFoldDB" id="A0A7X9XAC6"/>
<dbReference type="Gene3D" id="1.10.3210.10">
    <property type="entry name" value="Hypothetical protein af1432"/>
    <property type="match status" value="1"/>
</dbReference>
<dbReference type="Pfam" id="PF13291">
    <property type="entry name" value="ACT_4"/>
    <property type="match status" value="1"/>
</dbReference>
<dbReference type="CDD" id="cd00077">
    <property type="entry name" value="HDc"/>
    <property type="match status" value="1"/>
</dbReference>
<sequence length="739" mass="84969">MNIDLEKERRELLSMYANLLRKARPFLNDSDDVKNIKKAFLFATDAHKEMRRKSGEPFIYHPVAVATIATEEIGLGTTSIMAALLHDVVEDTDYTIEEIEEHFGPKVALIVNGLTKISGAGKKGGSLQAENFRKMLLTISEDVRVVLIKIADRLHNMRTLMSMPKDKQLKVKAETEYIYAPLAHRLGLYNIKSELEDLSLKYSDGPLYDEITKKLKESQEARVHFTDEFKTPLTETLDNQGYKYTIKSRTKSITSIANKMKKQKVPFEEVFDLFAIRIIFESPRQTEKSTCWHIYSIVTDYYTPNVSRLRDWISMPKSNGYESLHTTVMGHNGHWVEVQIRSKRMDEIAEKGYAAHWKYKEQGEANSEQGIEQWLNEVRSLMENDKVNAVEFLDDFRTNLFNKEVFVFTPNGDLKVFPFGATVLDFAFDIHTEVGAKCLGAKINGKLVPLSYQLNNGDQIEILTANQSKANEGWLKIVRTSRARAKIKSHLKDDRKRIGMIGREIIDRKFKQLKIKYDDRIAQQLRDFFNLSNESDLYYQVGEGIIEHKEIKKFKEHLDHTNNVKKRKIVPDSAKEFKTKIKEVRKSNDDDELVIGEDMDNVHYSIANCCNPIQGDDIFGFITINNGIKIHRTSCPNSVAMMANYGYRIIKARWASEKETSYISKIDIEGTDRIGLVNDVTRIITSRMKVNIRSISIESNDGIFRGNIEISVKNLNEFEKVIKEISDIDGIIRVTRKDD</sequence>
<dbReference type="Gene3D" id="3.10.20.30">
    <property type="match status" value="1"/>
</dbReference>
<feature type="domain" description="TGS" evidence="2">
    <location>
        <begin position="403"/>
        <end position="464"/>
    </location>
</feature>
<dbReference type="FunFam" id="3.10.20.30:FF:000002">
    <property type="entry name" value="GTP pyrophosphokinase (RelA/SpoT)"/>
    <property type="match status" value="1"/>
</dbReference>
<reference evidence="3 4" key="1">
    <citation type="submission" date="2020-04" db="EMBL/GenBank/DDBJ databases">
        <title>Flammeovirga sp. SR4, a novel species isolated from seawater.</title>
        <authorList>
            <person name="Wang X."/>
        </authorList>
    </citation>
    <scope>NUCLEOTIDE SEQUENCE [LARGE SCALE GENOMIC DNA]</scope>
    <source>
        <strain evidence="3 4">ATCC 23126</strain>
    </source>
</reference>
<evidence type="ECO:0000259" key="2">
    <source>
        <dbReference type="PROSITE" id="PS51880"/>
    </source>
</evidence>
<dbReference type="InterPro" id="IPR003607">
    <property type="entry name" value="HD/PDEase_dom"/>
</dbReference>
<dbReference type="InterPro" id="IPR004811">
    <property type="entry name" value="RelA/Spo_fam"/>
</dbReference>
<dbReference type="Proteomes" id="UP000576082">
    <property type="component" value="Unassembled WGS sequence"/>
</dbReference>
<dbReference type="GO" id="GO:0015969">
    <property type="term" value="P:guanosine tetraphosphate metabolic process"/>
    <property type="evidence" value="ECO:0007669"/>
    <property type="project" value="InterPro"/>
</dbReference>
<dbReference type="InterPro" id="IPR007685">
    <property type="entry name" value="RelA_SpoT"/>
</dbReference>
<dbReference type="FunFam" id="1.10.3210.10:FF:000001">
    <property type="entry name" value="GTP pyrophosphokinase RelA"/>
    <property type="match status" value="1"/>
</dbReference>
<dbReference type="CDD" id="cd05399">
    <property type="entry name" value="NT_Rel-Spo_like"/>
    <property type="match status" value="1"/>
</dbReference>
<dbReference type="SUPFAM" id="SSF109604">
    <property type="entry name" value="HD-domain/PDEase-like"/>
    <property type="match status" value="1"/>
</dbReference>
<proteinExistence type="inferred from homology"/>
<keyword evidence="4" id="KW-1185">Reference proteome</keyword>
<comment type="function">
    <text evidence="1">In eubacteria ppGpp (guanosine 3'-diphosphate 5'-diphosphate) is a mediator of the stringent response that coordinates a variety of cellular activities in response to changes in nutritional abundance.</text>
</comment>
<evidence type="ECO:0000313" key="3">
    <source>
        <dbReference type="EMBL" id="NME69506.1"/>
    </source>
</evidence>
<dbReference type="InterPro" id="IPR002912">
    <property type="entry name" value="ACT_dom"/>
</dbReference>
<dbReference type="PANTHER" id="PTHR21262">
    <property type="entry name" value="GUANOSINE-3',5'-BIS DIPHOSPHATE 3'-PYROPHOSPHOHYDROLASE"/>
    <property type="match status" value="1"/>
</dbReference>
<dbReference type="CDD" id="cd01668">
    <property type="entry name" value="TGS_RSH"/>
    <property type="match status" value="1"/>
</dbReference>
<dbReference type="NCBIfam" id="TIGR00691">
    <property type="entry name" value="spoT_relA"/>
    <property type="match status" value="1"/>
</dbReference>
<keyword evidence="3" id="KW-0378">Hydrolase</keyword>
<dbReference type="Gene3D" id="3.30.460.10">
    <property type="entry name" value="Beta Polymerase, domain 2"/>
    <property type="match status" value="1"/>
</dbReference>
<dbReference type="RefSeq" id="WP_169657780.1">
    <property type="nucleotide sequence ID" value="NZ_JABANE010000043.1"/>
</dbReference>
<dbReference type="Pfam" id="PF19296">
    <property type="entry name" value="RelA_AH_RIS"/>
    <property type="match status" value="1"/>
</dbReference>
<dbReference type="EMBL" id="JABANE010000043">
    <property type="protein sequence ID" value="NME69506.1"/>
    <property type="molecule type" value="Genomic_DNA"/>
</dbReference>
<dbReference type="GO" id="GO:0005886">
    <property type="term" value="C:plasma membrane"/>
    <property type="evidence" value="ECO:0007669"/>
    <property type="project" value="TreeGrafter"/>
</dbReference>
<dbReference type="InterPro" id="IPR045865">
    <property type="entry name" value="ACT-like_dom_sf"/>
</dbReference>
<dbReference type="Pfam" id="PF02824">
    <property type="entry name" value="TGS"/>
    <property type="match status" value="1"/>
</dbReference>
<dbReference type="CDD" id="cd04876">
    <property type="entry name" value="ACT_RelA-SpoT"/>
    <property type="match status" value="1"/>
</dbReference>
<dbReference type="SMART" id="SM00954">
    <property type="entry name" value="RelA_SpoT"/>
    <property type="match status" value="1"/>
</dbReference>